<evidence type="ECO:0000256" key="1">
    <source>
        <dbReference type="ARBA" id="ARBA00004141"/>
    </source>
</evidence>
<dbReference type="CDD" id="cd16914">
    <property type="entry name" value="EcfT"/>
    <property type="match status" value="1"/>
</dbReference>
<evidence type="ECO:0000256" key="3">
    <source>
        <dbReference type="ARBA" id="ARBA00022989"/>
    </source>
</evidence>
<accession>A0A7J3SMK2</accession>
<reference evidence="6" key="1">
    <citation type="journal article" date="2020" name="mSystems">
        <title>Genome- and Community-Level Interaction Insights into Carbon Utilization and Element Cycling Functions of Hydrothermarchaeota in Hydrothermal Sediment.</title>
        <authorList>
            <person name="Zhou Z."/>
            <person name="Liu Y."/>
            <person name="Xu W."/>
            <person name="Pan J."/>
            <person name="Luo Z.H."/>
            <person name="Li M."/>
        </authorList>
    </citation>
    <scope>NUCLEOTIDE SEQUENCE [LARGE SCALE GENOMIC DNA]</scope>
    <source>
        <strain evidence="6">SpSt-885</strain>
    </source>
</reference>
<feature type="transmembrane region" description="Helical" evidence="5">
    <location>
        <begin position="57"/>
        <end position="79"/>
    </location>
</feature>
<gene>
    <name evidence="6" type="ORF">ENW83_04740</name>
</gene>
<evidence type="ECO:0000256" key="2">
    <source>
        <dbReference type="ARBA" id="ARBA00022692"/>
    </source>
</evidence>
<comment type="subcellular location">
    <subcellularLocation>
        <location evidence="1">Membrane</location>
        <topology evidence="1">Multi-pass membrane protein</topology>
    </subcellularLocation>
</comment>
<dbReference type="GO" id="GO:0005886">
    <property type="term" value="C:plasma membrane"/>
    <property type="evidence" value="ECO:0007669"/>
    <property type="project" value="UniProtKB-ARBA"/>
</dbReference>
<feature type="transmembrane region" description="Helical" evidence="5">
    <location>
        <begin position="91"/>
        <end position="119"/>
    </location>
</feature>
<comment type="caution">
    <text evidence="6">The sequence shown here is derived from an EMBL/GenBank/DDBJ whole genome shotgun (WGS) entry which is preliminary data.</text>
</comment>
<dbReference type="AlphaFoldDB" id="A0A7J3SMK2"/>
<keyword evidence="2 5" id="KW-0812">Transmembrane</keyword>
<keyword evidence="4 5" id="KW-0472">Membrane</keyword>
<organism evidence="6">
    <name type="scientific">Fervidicoccus fontis</name>
    <dbReference type="NCBI Taxonomy" id="683846"/>
    <lineage>
        <taxon>Archaea</taxon>
        <taxon>Thermoproteota</taxon>
        <taxon>Thermoprotei</taxon>
        <taxon>Fervidicoccales</taxon>
        <taxon>Fervidicoccaceae</taxon>
        <taxon>Fervidicoccus</taxon>
    </lineage>
</organism>
<evidence type="ECO:0000256" key="4">
    <source>
        <dbReference type="ARBA" id="ARBA00023136"/>
    </source>
</evidence>
<dbReference type="EMBL" id="DTLS01000136">
    <property type="protein sequence ID" value="HGZ60495.1"/>
    <property type="molecule type" value="Genomic_DNA"/>
</dbReference>
<name>A0A7J3SMK2_9CREN</name>
<dbReference type="InterPro" id="IPR003339">
    <property type="entry name" value="ABC/ECF_trnsptr_transmembrane"/>
</dbReference>
<protein>
    <submittedName>
        <fullName evidence="6">Energy-coupling factor transporter transmembrane protein EcfT</fullName>
    </submittedName>
</protein>
<sequence>MRWLALSDKMLSPGAGFIYALSLTALAFILRSEIVLLAMVIPNFLLSLYYGRKKVAWVYVLILISAPGIFLNALFFSNYGTLYTTILGRPIYSNCISSFLIVFLRIAVIGSVGAFFVSYYTPMEIVKGLEKELHFPKGIAFSVAYAFRLMPLISKDFGEIRKVRKQRGYRAFPLTAGEFMTYAAPLLRISYERAFWTGVAMELRGFRLRGKRRISSREQARFEK</sequence>
<proteinExistence type="predicted"/>
<evidence type="ECO:0000256" key="5">
    <source>
        <dbReference type="SAM" id="Phobius"/>
    </source>
</evidence>
<evidence type="ECO:0000313" key="6">
    <source>
        <dbReference type="EMBL" id="HGZ60495.1"/>
    </source>
</evidence>
<feature type="transmembrane region" description="Helical" evidence="5">
    <location>
        <begin position="12"/>
        <end position="29"/>
    </location>
</feature>
<keyword evidence="3 5" id="KW-1133">Transmembrane helix</keyword>
<dbReference type="Pfam" id="PF02361">
    <property type="entry name" value="CbiQ"/>
    <property type="match status" value="1"/>
</dbReference>